<proteinExistence type="predicted"/>
<evidence type="ECO:0000256" key="1">
    <source>
        <dbReference type="SAM" id="MobiDB-lite"/>
    </source>
</evidence>
<keyword evidence="3" id="KW-1185">Reference proteome</keyword>
<comment type="caution">
    <text evidence="2">The sequence shown here is derived from an EMBL/GenBank/DDBJ whole genome shotgun (WGS) entry which is preliminary data.</text>
</comment>
<dbReference type="AlphaFoldDB" id="A0A5C4JEK8"/>
<organism evidence="2 3">
    <name type="scientific">Actinomadura soli</name>
    <dbReference type="NCBI Taxonomy" id="2508997"/>
    <lineage>
        <taxon>Bacteria</taxon>
        <taxon>Bacillati</taxon>
        <taxon>Actinomycetota</taxon>
        <taxon>Actinomycetes</taxon>
        <taxon>Streptosporangiales</taxon>
        <taxon>Thermomonosporaceae</taxon>
        <taxon>Actinomadura</taxon>
    </lineage>
</organism>
<protein>
    <submittedName>
        <fullName evidence="2">Uncharacterized protein</fullName>
    </submittedName>
</protein>
<dbReference type="EMBL" id="VCKW01000041">
    <property type="protein sequence ID" value="TMR03408.1"/>
    <property type="molecule type" value="Genomic_DNA"/>
</dbReference>
<evidence type="ECO:0000313" key="3">
    <source>
        <dbReference type="Proteomes" id="UP000309174"/>
    </source>
</evidence>
<accession>A0A5C4JEK8</accession>
<feature type="region of interest" description="Disordered" evidence="1">
    <location>
        <begin position="23"/>
        <end position="44"/>
    </location>
</feature>
<dbReference type="RefSeq" id="WP_138644959.1">
    <property type="nucleotide sequence ID" value="NZ_VCKW01000041.1"/>
</dbReference>
<dbReference type="Proteomes" id="UP000309174">
    <property type="component" value="Unassembled WGS sequence"/>
</dbReference>
<reference evidence="2 3" key="1">
    <citation type="submission" date="2019-05" db="EMBL/GenBank/DDBJ databases">
        <title>Draft genome sequence of Actinomadura sp. 14C53.</title>
        <authorList>
            <person name="Saricaoglu S."/>
            <person name="Isik K."/>
        </authorList>
    </citation>
    <scope>NUCLEOTIDE SEQUENCE [LARGE SCALE GENOMIC DNA]</scope>
    <source>
        <strain evidence="2 3">14C53</strain>
    </source>
</reference>
<gene>
    <name evidence="2" type="ORF">ETD83_10910</name>
</gene>
<evidence type="ECO:0000313" key="2">
    <source>
        <dbReference type="EMBL" id="TMR03408.1"/>
    </source>
</evidence>
<name>A0A5C4JEK8_9ACTN</name>
<sequence>MHSLTTAVTPSLFGLATVRSGRPSRYLPRRGSPTGTASAVGDHHPRAEEFQEHGWSAAALPFLAAHLLEVAEQVPDQPDLPPDSRDHEQLQYLAGVLLHEVAEQITRLAPVAQAAFAVAEVFEDTPRA</sequence>